<dbReference type="AlphaFoldDB" id="A0A246JMZ9"/>
<dbReference type="NCBIfam" id="TIGR01401">
    <property type="entry name" value="fliR_like_III"/>
    <property type="match status" value="1"/>
</dbReference>
<dbReference type="GO" id="GO:0005886">
    <property type="term" value="C:plasma membrane"/>
    <property type="evidence" value="ECO:0007669"/>
    <property type="project" value="UniProtKB-SubCell"/>
</dbReference>
<evidence type="ECO:0000313" key="8">
    <source>
        <dbReference type="EMBL" id="OWQ93559.1"/>
    </source>
</evidence>
<feature type="transmembrane region" description="Helical" evidence="7">
    <location>
        <begin position="175"/>
        <end position="205"/>
    </location>
</feature>
<dbReference type="PRINTS" id="PR00953">
    <property type="entry name" value="TYPE3IMRPROT"/>
</dbReference>
<evidence type="ECO:0000256" key="3">
    <source>
        <dbReference type="ARBA" id="ARBA00022475"/>
    </source>
</evidence>
<organism evidence="8 9">
    <name type="scientific">Roseateles aquatilis</name>
    <dbReference type="NCBI Taxonomy" id="431061"/>
    <lineage>
        <taxon>Bacteria</taxon>
        <taxon>Pseudomonadati</taxon>
        <taxon>Pseudomonadota</taxon>
        <taxon>Betaproteobacteria</taxon>
        <taxon>Burkholderiales</taxon>
        <taxon>Sphaerotilaceae</taxon>
        <taxon>Roseateles</taxon>
    </lineage>
</organism>
<dbReference type="InterPro" id="IPR006304">
    <property type="entry name" value="T3SS_SpaR/YscT"/>
</dbReference>
<dbReference type="OrthoDB" id="9153610at2"/>
<dbReference type="EMBL" id="NIOF01000001">
    <property type="protein sequence ID" value="OWQ93559.1"/>
    <property type="molecule type" value="Genomic_DNA"/>
</dbReference>
<dbReference type="GO" id="GO:0006605">
    <property type="term" value="P:protein targeting"/>
    <property type="evidence" value="ECO:0007669"/>
    <property type="project" value="UniProtKB-UniRule"/>
</dbReference>
<feature type="transmembrane region" description="Helical" evidence="7">
    <location>
        <begin position="12"/>
        <end position="33"/>
    </location>
</feature>
<keyword evidence="3 7" id="KW-1003">Cell membrane</keyword>
<dbReference type="PANTHER" id="PTHR30065">
    <property type="entry name" value="FLAGELLAR BIOSYNTHETIC PROTEIN FLIR"/>
    <property type="match status" value="1"/>
</dbReference>
<comment type="subcellular location">
    <subcellularLocation>
        <location evidence="1 7">Cell membrane</location>
        <topology evidence="1 7">Multi-pass membrane protein</topology>
    </subcellularLocation>
</comment>
<proteinExistence type="inferred from homology"/>
<feature type="transmembrane region" description="Helical" evidence="7">
    <location>
        <begin position="217"/>
        <end position="241"/>
    </location>
</feature>
<name>A0A246JMZ9_9BURK</name>
<evidence type="ECO:0000256" key="1">
    <source>
        <dbReference type="ARBA" id="ARBA00004651"/>
    </source>
</evidence>
<feature type="transmembrane region" description="Helical" evidence="7">
    <location>
        <begin position="69"/>
        <end position="95"/>
    </location>
</feature>
<dbReference type="Proteomes" id="UP000197468">
    <property type="component" value="Unassembled WGS sequence"/>
</dbReference>
<sequence>MRLDNPFDLFLILQVTALAMARAIGMTLFLPFLSRQQTSGMVRTAICLGLSLPTAATLWPGFISAPPGMAALVLIAIKEALLGALLGMLVALPFWTVRGMGTLIDNQRGANAAQQANPALQADATLLGELSERALVAFLIDLGLLQTAFTALAASHAQWPVLEMFPVFDTARQHAVFQALGSCIAQAVLLAGPALLLLLLIELALAISSTAVQGFDVYASAMAVKTLSALLIFALIAVPLFDKVAGDTLQWWQEGVMDTLGLRPLR</sequence>
<evidence type="ECO:0000256" key="7">
    <source>
        <dbReference type="RuleBase" id="RU362072"/>
    </source>
</evidence>
<protein>
    <submittedName>
        <fullName evidence="8">EscT/YscT/HrcT family type III secretion system export apparatus protein</fullName>
    </submittedName>
</protein>
<evidence type="ECO:0000256" key="6">
    <source>
        <dbReference type="ARBA" id="ARBA00023136"/>
    </source>
</evidence>
<comment type="similarity">
    <text evidence="2 7">Belongs to the FliR/MopE/SpaR family.</text>
</comment>
<dbReference type="InterPro" id="IPR002010">
    <property type="entry name" value="T3SS_IM_R"/>
</dbReference>
<evidence type="ECO:0000313" key="9">
    <source>
        <dbReference type="Proteomes" id="UP000197468"/>
    </source>
</evidence>
<keyword evidence="4 7" id="KW-0812">Transmembrane</keyword>
<evidence type="ECO:0000256" key="2">
    <source>
        <dbReference type="ARBA" id="ARBA00009772"/>
    </source>
</evidence>
<dbReference type="RefSeq" id="WP_088382705.1">
    <property type="nucleotide sequence ID" value="NZ_NIOF01000001.1"/>
</dbReference>
<evidence type="ECO:0000256" key="4">
    <source>
        <dbReference type="ARBA" id="ARBA00022692"/>
    </source>
</evidence>
<keyword evidence="9" id="KW-1185">Reference proteome</keyword>
<dbReference type="PANTHER" id="PTHR30065:SF1">
    <property type="entry name" value="SURFACE PRESENTATION OF ANTIGENS PROTEIN SPAR"/>
    <property type="match status" value="1"/>
</dbReference>
<evidence type="ECO:0000256" key="5">
    <source>
        <dbReference type="ARBA" id="ARBA00022989"/>
    </source>
</evidence>
<accession>A0A246JMZ9</accession>
<keyword evidence="5 7" id="KW-1133">Transmembrane helix</keyword>
<gene>
    <name evidence="8" type="ORF">CDN99_03600</name>
</gene>
<keyword evidence="6 7" id="KW-0472">Membrane</keyword>
<reference evidence="8 9" key="1">
    <citation type="journal article" date="2008" name="Int. J. Syst. Evol. Microbiol.">
        <title>Description of Roseateles aquatilis sp. nov. and Roseateles terrae sp. nov., in the class Betaproteobacteria, and emended description of the genus Roseateles.</title>
        <authorList>
            <person name="Gomila M."/>
            <person name="Bowien B."/>
            <person name="Falsen E."/>
            <person name="Moore E.R."/>
            <person name="Lalucat J."/>
        </authorList>
    </citation>
    <scope>NUCLEOTIDE SEQUENCE [LARGE SCALE GENOMIC DNA]</scope>
    <source>
        <strain evidence="8 9">CCUG 48205</strain>
    </source>
</reference>
<comment type="caution">
    <text evidence="8">The sequence shown here is derived from an EMBL/GenBank/DDBJ whole genome shotgun (WGS) entry which is preliminary data.</text>
</comment>
<dbReference type="Pfam" id="PF01311">
    <property type="entry name" value="Bac_export_1"/>
    <property type="match status" value="1"/>
</dbReference>
<feature type="transmembrane region" description="Helical" evidence="7">
    <location>
        <begin position="45"/>
        <end position="63"/>
    </location>
</feature>